<gene>
    <name evidence="3" type="ORF">GOODEAATRI_027544</name>
</gene>
<evidence type="ECO:0000313" key="4">
    <source>
        <dbReference type="Proteomes" id="UP001476798"/>
    </source>
</evidence>
<name>A0ABV0ML87_9TELE</name>
<feature type="signal peptide" evidence="2">
    <location>
        <begin position="1"/>
        <end position="27"/>
    </location>
</feature>
<evidence type="ECO:0000313" key="3">
    <source>
        <dbReference type="EMBL" id="MEQ2159855.1"/>
    </source>
</evidence>
<keyword evidence="1" id="KW-0812">Transmembrane</keyword>
<keyword evidence="4" id="KW-1185">Reference proteome</keyword>
<protein>
    <recommendedName>
        <fullName evidence="5">Secreted protein</fullName>
    </recommendedName>
</protein>
<evidence type="ECO:0000256" key="2">
    <source>
        <dbReference type="SAM" id="SignalP"/>
    </source>
</evidence>
<evidence type="ECO:0008006" key="5">
    <source>
        <dbReference type="Google" id="ProtNLM"/>
    </source>
</evidence>
<proteinExistence type="predicted"/>
<evidence type="ECO:0000256" key="1">
    <source>
        <dbReference type="SAM" id="Phobius"/>
    </source>
</evidence>
<comment type="caution">
    <text evidence="3">The sequence shown here is derived from an EMBL/GenBank/DDBJ whole genome shotgun (WGS) entry which is preliminary data.</text>
</comment>
<feature type="transmembrane region" description="Helical" evidence="1">
    <location>
        <begin position="63"/>
        <end position="83"/>
    </location>
</feature>
<accession>A0ABV0ML87</accession>
<sequence length="122" mass="14163">MSRRKAAVNRSLFLLFISLALLQRVAQYVDMGMKEEVIINAIRLRIRLFNTSNKSETPLFPEYFVHFHLTLVFFNYSPFCLCAKKGSKDIKKGQCSLSKIRRARALKTYSNGVTLNERRRNG</sequence>
<keyword evidence="2" id="KW-0732">Signal</keyword>
<dbReference type="EMBL" id="JAHRIO010003622">
    <property type="protein sequence ID" value="MEQ2159855.1"/>
    <property type="molecule type" value="Genomic_DNA"/>
</dbReference>
<reference evidence="3 4" key="1">
    <citation type="submission" date="2021-06" db="EMBL/GenBank/DDBJ databases">
        <authorList>
            <person name="Palmer J.M."/>
        </authorList>
    </citation>
    <scope>NUCLEOTIDE SEQUENCE [LARGE SCALE GENOMIC DNA]</scope>
    <source>
        <strain evidence="3 4">GA_2019</strain>
        <tissue evidence="3">Muscle</tissue>
    </source>
</reference>
<organism evidence="3 4">
    <name type="scientific">Goodea atripinnis</name>
    <dbReference type="NCBI Taxonomy" id="208336"/>
    <lineage>
        <taxon>Eukaryota</taxon>
        <taxon>Metazoa</taxon>
        <taxon>Chordata</taxon>
        <taxon>Craniata</taxon>
        <taxon>Vertebrata</taxon>
        <taxon>Euteleostomi</taxon>
        <taxon>Actinopterygii</taxon>
        <taxon>Neopterygii</taxon>
        <taxon>Teleostei</taxon>
        <taxon>Neoteleostei</taxon>
        <taxon>Acanthomorphata</taxon>
        <taxon>Ovalentaria</taxon>
        <taxon>Atherinomorphae</taxon>
        <taxon>Cyprinodontiformes</taxon>
        <taxon>Goodeidae</taxon>
        <taxon>Goodea</taxon>
    </lineage>
</organism>
<keyword evidence="1" id="KW-1133">Transmembrane helix</keyword>
<feature type="chain" id="PRO_5047497104" description="Secreted protein" evidence="2">
    <location>
        <begin position="28"/>
        <end position="122"/>
    </location>
</feature>
<dbReference type="Proteomes" id="UP001476798">
    <property type="component" value="Unassembled WGS sequence"/>
</dbReference>
<keyword evidence="1" id="KW-0472">Membrane</keyword>